<proteinExistence type="predicted"/>
<dbReference type="PROSITE" id="PS50112">
    <property type="entry name" value="PAS"/>
    <property type="match status" value="1"/>
</dbReference>
<dbReference type="RefSeq" id="WP_235702588.1">
    <property type="nucleotide sequence ID" value="NZ_JAKGBZ010000001.1"/>
</dbReference>
<dbReference type="InterPro" id="IPR029787">
    <property type="entry name" value="Nucleotide_cyclase"/>
</dbReference>
<dbReference type="InterPro" id="IPR029016">
    <property type="entry name" value="GAF-like_dom_sf"/>
</dbReference>
<dbReference type="Pfam" id="PF00563">
    <property type="entry name" value="EAL"/>
    <property type="match status" value="1"/>
</dbReference>
<feature type="domain" description="PAS" evidence="2">
    <location>
        <begin position="234"/>
        <end position="313"/>
    </location>
</feature>
<evidence type="ECO:0000259" key="2">
    <source>
        <dbReference type="PROSITE" id="PS50112"/>
    </source>
</evidence>
<dbReference type="PROSITE" id="PS50887">
    <property type="entry name" value="GGDEF"/>
    <property type="match status" value="1"/>
</dbReference>
<dbReference type="PROSITE" id="PS50883">
    <property type="entry name" value="EAL"/>
    <property type="match status" value="1"/>
</dbReference>
<dbReference type="Gene3D" id="3.30.450.20">
    <property type="entry name" value="PAS domain"/>
    <property type="match status" value="1"/>
</dbReference>
<sequence>MVGDGSENSLIEPLGSEAIRRHEDPAGPVEDALARSNALLDRTNRALQTLIGCNQALARAASEAELTAAICRLAVDVGRYSAAWVGMAESGAEAALRPVAKAGIGLDRLESLPLSWADNPHGRGPTGTAVREGRVVTIDDLEHDPRMEPWRDTARRAGYTACIALPLRGEAGAAFGALTLYATGRKPAGGAPYRGFDAEEIRLLAELAADLAYGIRTLRDRAARDSARAALHSSEQRLARLLEASSTVIYAMESPNGEADPASFKFAEISANIERLFGYRPDAALGADWWTDNVHPADRPAALAESRRLLTQDTIVHRYRFRRRDGVYRWVRDELTAIRDADGRTARIVGAWVDITEKHQADEDIQRLAYFDPLTGLPNRAALRLRLQTEIATARDSGLAGALLFIDLDGFKAINDLHGHSIGDIVLDQVGRRLQAALRASDIVARLGGDEFVVLLARLADTADRAAEIAHELAEKLRAALAPPIHAVTHECYVTASIGIALFPQDASGIDDILRQADIAMYQAKASDSVSVAFFEPAMQDRVAHRHAIEQALREALDHDRFEVWLQPQVGRANDVTGAEALIRLRRADGTIVLPGEFIPIAEQTGVVLAMGRWMLRAVCRIIAAQARQGRRLRIAINVSPRQFRDPAFVPDVERILAETGVDPHDLLIEITESLLIDRIDEAAAKMRALASLGVRFSIDDFGTGYSSLGYLQSLPIAEIKIDRGFIRHLPDGARDATLAEAILAMTRHLGLSVVAEGVETEAQASFLRMRDCDAMQGYLFGRPEPAQSWLDRWTANITA</sequence>
<dbReference type="SUPFAM" id="SSF55073">
    <property type="entry name" value="Nucleotide cyclase"/>
    <property type="match status" value="1"/>
</dbReference>
<keyword evidence="7" id="KW-1185">Reference proteome</keyword>
<name>A0ABS9DR75_9PROT</name>
<dbReference type="PANTHER" id="PTHR44757">
    <property type="entry name" value="DIGUANYLATE CYCLASE DGCP"/>
    <property type="match status" value="1"/>
</dbReference>
<reference evidence="6 7" key="1">
    <citation type="submission" date="2022-01" db="EMBL/GenBank/DDBJ databases">
        <authorList>
            <person name="Won M."/>
            <person name="Kim S.-J."/>
            <person name="Kwon S.-W."/>
        </authorList>
    </citation>
    <scope>NUCLEOTIDE SEQUENCE [LARGE SCALE GENOMIC DNA]</scope>
    <source>
        <strain evidence="6 7">KCTC 23505</strain>
    </source>
</reference>
<dbReference type="CDD" id="cd00130">
    <property type="entry name" value="PAS"/>
    <property type="match status" value="1"/>
</dbReference>
<dbReference type="InterPro" id="IPR001633">
    <property type="entry name" value="EAL_dom"/>
</dbReference>
<evidence type="ECO:0000313" key="7">
    <source>
        <dbReference type="Proteomes" id="UP001521209"/>
    </source>
</evidence>
<feature type="region of interest" description="Disordered" evidence="1">
    <location>
        <begin position="1"/>
        <end position="23"/>
    </location>
</feature>
<dbReference type="Gene3D" id="3.20.20.450">
    <property type="entry name" value="EAL domain"/>
    <property type="match status" value="1"/>
</dbReference>
<dbReference type="InterPro" id="IPR003018">
    <property type="entry name" value="GAF"/>
</dbReference>
<dbReference type="PROSITE" id="PS50113">
    <property type="entry name" value="PAC"/>
    <property type="match status" value="1"/>
</dbReference>
<accession>A0ABS9DR75</accession>
<dbReference type="CDD" id="cd01948">
    <property type="entry name" value="EAL"/>
    <property type="match status" value="1"/>
</dbReference>
<dbReference type="Pfam" id="PF00990">
    <property type="entry name" value="GGDEF"/>
    <property type="match status" value="1"/>
</dbReference>
<dbReference type="InterPro" id="IPR013655">
    <property type="entry name" value="PAS_fold_3"/>
</dbReference>
<dbReference type="SUPFAM" id="SSF55781">
    <property type="entry name" value="GAF domain-like"/>
    <property type="match status" value="1"/>
</dbReference>
<dbReference type="InterPro" id="IPR000160">
    <property type="entry name" value="GGDEF_dom"/>
</dbReference>
<dbReference type="InterPro" id="IPR000700">
    <property type="entry name" value="PAS-assoc_C"/>
</dbReference>
<dbReference type="PANTHER" id="PTHR44757:SF2">
    <property type="entry name" value="BIOFILM ARCHITECTURE MAINTENANCE PROTEIN MBAA"/>
    <property type="match status" value="1"/>
</dbReference>
<evidence type="ECO:0000259" key="5">
    <source>
        <dbReference type="PROSITE" id="PS50887"/>
    </source>
</evidence>
<evidence type="ECO:0000313" key="6">
    <source>
        <dbReference type="EMBL" id="MCF3945261.1"/>
    </source>
</evidence>
<evidence type="ECO:0000256" key="1">
    <source>
        <dbReference type="SAM" id="MobiDB-lite"/>
    </source>
</evidence>
<dbReference type="Gene3D" id="3.30.70.270">
    <property type="match status" value="1"/>
</dbReference>
<dbReference type="SMART" id="SM00086">
    <property type="entry name" value="PAC"/>
    <property type="match status" value="1"/>
</dbReference>
<dbReference type="Pfam" id="PF13185">
    <property type="entry name" value="GAF_2"/>
    <property type="match status" value="1"/>
</dbReference>
<protein>
    <submittedName>
        <fullName evidence="6">EAL domain-containing protein</fullName>
    </submittedName>
</protein>
<dbReference type="NCBIfam" id="TIGR00229">
    <property type="entry name" value="sensory_box"/>
    <property type="match status" value="1"/>
</dbReference>
<dbReference type="CDD" id="cd01949">
    <property type="entry name" value="GGDEF"/>
    <property type="match status" value="1"/>
</dbReference>
<dbReference type="EMBL" id="JAKGBZ010000001">
    <property type="protein sequence ID" value="MCF3945261.1"/>
    <property type="molecule type" value="Genomic_DNA"/>
</dbReference>
<dbReference type="Gene3D" id="3.30.450.40">
    <property type="match status" value="1"/>
</dbReference>
<dbReference type="SMART" id="SM00091">
    <property type="entry name" value="PAS"/>
    <property type="match status" value="1"/>
</dbReference>
<dbReference type="InterPro" id="IPR035965">
    <property type="entry name" value="PAS-like_dom_sf"/>
</dbReference>
<evidence type="ECO:0000259" key="4">
    <source>
        <dbReference type="PROSITE" id="PS50883"/>
    </source>
</evidence>
<dbReference type="InterPro" id="IPR001610">
    <property type="entry name" value="PAC"/>
</dbReference>
<dbReference type="InterPro" id="IPR000014">
    <property type="entry name" value="PAS"/>
</dbReference>
<dbReference type="SMART" id="SM00065">
    <property type="entry name" value="GAF"/>
    <property type="match status" value="1"/>
</dbReference>
<dbReference type="InterPro" id="IPR052155">
    <property type="entry name" value="Biofilm_reg_signaling"/>
</dbReference>
<dbReference type="InterPro" id="IPR035919">
    <property type="entry name" value="EAL_sf"/>
</dbReference>
<dbReference type="NCBIfam" id="TIGR00254">
    <property type="entry name" value="GGDEF"/>
    <property type="match status" value="1"/>
</dbReference>
<comment type="caution">
    <text evidence="6">The sequence shown here is derived from an EMBL/GenBank/DDBJ whole genome shotgun (WGS) entry which is preliminary data.</text>
</comment>
<dbReference type="Proteomes" id="UP001521209">
    <property type="component" value="Unassembled WGS sequence"/>
</dbReference>
<organism evidence="6 7">
    <name type="scientific">Acidiphilium iwatense</name>
    <dbReference type="NCBI Taxonomy" id="768198"/>
    <lineage>
        <taxon>Bacteria</taxon>
        <taxon>Pseudomonadati</taxon>
        <taxon>Pseudomonadota</taxon>
        <taxon>Alphaproteobacteria</taxon>
        <taxon>Acetobacterales</taxon>
        <taxon>Acidocellaceae</taxon>
        <taxon>Acidiphilium</taxon>
    </lineage>
</organism>
<dbReference type="SUPFAM" id="SSF141868">
    <property type="entry name" value="EAL domain-like"/>
    <property type="match status" value="1"/>
</dbReference>
<feature type="domain" description="EAL" evidence="4">
    <location>
        <begin position="546"/>
        <end position="798"/>
    </location>
</feature>
<feature type="domain" description="PAC" evidence="3">
    <location>
        <begin position="315"/>
        <end position="367"/>
    </location>
</feature>
<dbReference type="SUPFAM" id="SSF55785">
    <property type="entry name" value="PYP-like sensor domain (PAS domain)"/>
    <property type="match status" value="1"/>
</dbReference>
<dbReference type="InterPro" id="IPR043128">
    <property type="entry name" value="Rev_trsase/Diguanyl_cyclase"/>
</dbReference>
<dbReference type="SMART" id="SM00267">
    <property type="entry name" value="GGDEF"/>
    <property type="match status" value="1"/>
</dbReference>
<dbReference type="Pfam" id="PF08447">
    <property type="entry name" value="PAS_3"/>
    <property type="match status" value="1"/>
</dbReference>
<feature type="domain" description="GGDEF" evidence="5">
    <location>
        <begin position="399"/>
        <end position="537"/>
    </location>
</feature>
<evidence type="ECO:0000259" key="3">
    <source>
        <dbReference type="PROSITE" id="PS50113"/>
    </source>
</evidence>
<dbReference type="SMART" id="SM00052">
    <property type="entry name" value="EAL"/>
    <property type="match status" value="1"/>
</dbReference>
<gene>
    <name evidence="6" type="ORF">L2A60_00995</name>
</gene>